<evidence type="ECO:0000256" key="1">
    <source>
        <dbReference type="PROSITE-ProRule" id="PRU00169"/>
    </source>
</evidence>
<reference evidence="6" key="1">
    <citation type="submission" date="2024-06" db="EMBL/GenBank/DDBJ databases">
        <title>Genome sequence of Vogesella sp. MAHUQ-64.</title>
        <authorList>
            <person name="Huq M.A."/>
        </authorList>
    </citation>
    <scope>NUCLEOTIDE SEQUENCE</scope>
    <source>
        <strain evidence="6">MAHUQ-64</strain>
    </source>
</reference>
<dbReference type="EMBL" id="JBEFLD010000005">
    <property type="protein sequence ID" value="MEQ6291087.1"/>
    <property type="molecule type" value="Genomic_DNA"/>
</dbReference>
<dbReference type="PANTHER" id="PTHR43228">
    <property type="entry name" value="TWO-COMPONENT RESPONSE REGULATOR"/>
    <property type="match status" value="1"/>
</dbReference>
<evidence type="ECO:0000256" key="3">
    <source>
        <dbReference type="SAM" id="Coils"/>
    </source>
</evidence>
<comment type="caution">
    <text evidence="6">The sequence shown here is derived from an EMBL/GenBank/DDBJ whole genome shotgun (WGS) entry which is preliminary data.</text>
</comment>
<dbReference type="InterPro" id="IPR001789">
    <property type="entry name" value="Sig_transdc_resp-reg_receiver"/>
</dbReference>
<feature type="repeat" description="TPR" evidence="2">
    <location>
        <begin position="257"/>
        <end position="290"/>
    </location>
</feature>
<dbReference type="PANTHER" id="PTHR43228:SF1">
    <property type="entry name" value="TWO-COMPONENT RESPONSE REGULATOR ARR22"/>
    <property type="match status" value="1"/>
</dbReference>
<dbReference type="Proteomes" id="UP001433638">
    <property type="component" value="Unassembled WGS sequence"/>
</dbReference>
<feature type="domain" description="Response regulatory" evidence="5">
    <location>
        <begin position="34"/>
        <end position="153"/>
    </location>
</feature>
<evidence type="ECO:0000256" key="2">
    <source>
        <dbReference type="PROSITE-ProRule" id="PRU00339"/>
    </source>
</evidence>
<dbReference type="SUPFAM" id="SSF52172">
    <property type="entry name" value="CheY-like"/>
    <property type="match status" value="1"/>
</dbReference>
<keyword evidence="2" id="KW-0802">TPR repeat</keyword>
<keyword evidence="7" id="KW-1185">Reference proteome</keyword>
<dbReference type="InterPro" id="IPR052048">
    <property type="entry name" value="ST_Response_Regulator"/>
</dbReference>
<evidence type="ECO:0000256" key="4">
    <source>
        <dbReference type="SAM" id="MobiDB-lite"/>
    </source>
</evidence>
<organism evidence="6 7">
    <name type="scientific">Vogesella oryzagri</name>
    <dbReference type="NCBI Taxonomy" id="3160864"/>
    <lineage>
        <taxon>Bacteria</taxon>
        <taxon>Pseudomonadati</taxon>
        <taxon>Pseudomonadota</taxon>
        <taxon>Betaproteobacteria</taxon>
        <taxon>Neisseriales</taxon>
        <taxon>Chromobacteriaceae</taxon>
        <taxon>Vogesella</taxon>
    </lineage>
</organism>
<dbReference type="Gene3D" id="3.40.50.2300">
    <property type="match status" value="1"/>
</dbReference>
<keyword evidence="3" id="KW-0175">Coiled coil</keyword>
<dbReference type="Pfam" id="PF00072">
    <property type="entry name" value="Response_reg"/>
    <property type="match status" value="1"/>
</dbReference>
<evidence type="ECO:0000259" key="5">
    <source>
        <dbReference type="PROSITE" id="PS50110"/>
    </source>
</evidence>
<keyword evidence="1" id="KW-0597">Phosphoprotein</keyword>
<dbReference type="Gene3D" id="1.25.40.10">
    <property type="entry name" value="Tetratricopeptide repeat domain"/>
    <property type="match status" value="2"/>
</dbReference>
<feature type="repeat" description="TPR" evidence="2">
    <location>
        <begin position="469"/>
        <end position="502"/>
    </location>
</feature>
<dbReference type="SUPFAM" id="SSF48452">
    <property type="entry name" value="TPR-like"/>
    <property type="match status" value="2"/>
</dbReference>
<dbReference type="PROSITE" id="PS50005">
    <property type="entry name" value="TPR"/>
    <property type="match status" value="2"/>
</dbReference>
<feature type="modified residue" description="4-aspartylphosphate" evidence="1">
    <location>
        <position position="84"/>
    </location>
</feature>
<dbReference type="InterPro" id="IPR019734">
    <property type="entry name" value="TPR_rpt"/>
</dbReference>
<feature type="compositionally biased region" description="Polar residues" evidence="4">
    <location>
        <begin position="1"/>
        <end position="12"/>
    </location>
</feature>
<dbReference type="InterPro" id="IPR011006">
    <property type="entry name" value="CheY-like_superfamily"/>
</dbReference>
<dbReference type="Pfam" id="PF13181">
    <property type="entry name" value="TPR_8"/>
    <property type="match status" value="1"/>
</dbReference>
<evidence type="ECO:0000313" key="7">
    <source>
        <dbReference type="Proteomes" id="UP001433638"/>
    </source>
</evidence>
<evidence type="ECO:0000313" key="6">
    <source>
        <dbReference type="EMBL" id="MEQ6291087.1"/>
    </source>
</evidence>
<dbReference type="PROSITE" id="PS50110">
    <property type="entry name" value="RESPONSE_REGULATORY"/>
    <property type="match status" value="1"/>
</dbReference>
<name>A0ABV1M4E0_9NEIS</name>
<accession>A0ABV1M4E0</accession>
<protein>
    <submittedName>
        <fullName evidence="6">Response regulator</fullName>
    </submittedName>
</protein>
<dbReference type="InterPro" id="IPR011990">
    <property type="entry name" value="TPR-like_helical_dom_sf"/>
</dbReference>
<dbReference type="RefSeq" id="WP_349587421.1">
    <property type="nucleotide sequence ID" value="NZ_JBEFLD010000005.1"/>
</dbReference>
<sequence length="568" mass="64227">MSQQPRPSTTFHAITGQRDPASRQEYSNPFAKKMFLVVDCVPEMQRAMAMTLNSFGAEKVEYAGKASDALVKMMRYDFDVVLCDYDLGTGNDGLYLYEEAKERNLLKQSCVFMIVSGERRAAKVISAAELAPDGYLLKPFTGDELGRRLEVAMRRRAAFKVVDEALMGHDYLGAIDACNKKIAERGEFSLDFMKLKGSLVLKIGDYDSAQTLFKQVLQVKELPWAKLGMAKALVGLKQVEPALAMFEQVVVENDRVMEAYDWLAKLYQDNHELQKAQDVLKRATEIAPATVRRHQVLAQVAEENGDLLQARSAYSTTLELAKSSWHRSPAHYASLVRAQLACNEKAEASRTLASLRRDYKYNPEGEWMADVVDSTIQNQSGNKQAAERLLHEAADKLRQLSKLKDDDKLEFARACYTQGHKELGDAVARDLVRNHHDNQDLLQKLSAMFDQVGQGDAGRLLIASSVQDIIDLNNQAVRMAQGGEHDQAIELFRKALEEMPQNIQLMLNLVNAVIAQSHRHGWHESHIHLAHQLLQKVREVEPANNKFQKLLQAWRVLIDQHQKREFQL</sequence>
<dbReference type="SMART" id="SM00448">
    <property type="entry name" value="REC"/>
    <property type="match status" value="1"/>
</dbReference>
<dbReference type="SMART" id="SM00028">
    <property type="entry name" value="TPR"/>
    <property type="match status" value="4"/>
</dbReference>
<gene>
    <name evidence="6" type="ORF">ABNW52_10750</name>
</gene>
<feature type="coiled-coil region" evidence="3">
    <location>
        <begin position="338"/>
        <end position="406"/>
    </location>
</feature>
<feature type="region of interest" description="Disordered" evidence="4">
    <location>
        <begin position="1"/>
        <end position="23"/>
    </location>
</feature>
<proteinExistence type="predicted"/>